<dbReference type="OrthoDB" id="667194at2"/>
<feature type="domain" description="Secretion system C-terminal sorting" evidence="4">
    <location>
        <begin position="181"/>
        <end position="247"/>
    </location>
</feature>
<reference evidence="6" key="1">
    <citation type="submission" date="2016-10" db="EMBL/GenBank/DDBJ databases">
        <authorList>
            <person name="Varghese N."/>
            <person name="Submissions S."/>
        </authorList>
    </citation>
    <scope>NUCLEOTIDE SEQUENCE [LARGE SCALE GENOMIC DNA]</scope>
    <source>
        <strain evidence="6">DSM 19684</strain>
    </source>
</reference>
<dbReference type="InterPro" id="IPR045266">
    <property type="entry name" value="DOH_DOMON"/>
</dbReference>
<evidence type="ECO:0000313" key="6">
    <source>
        <dbReference type="Proteomes" id="UP000199203"/>
    </source>
</evidence>
<organism evidence="5 6">
    <name type="scientific">Epilithonimonas hungarica</name>
    <dbReference type="NCBI Taxonomy" id="454006"/>
    <lineage>
        <taxon>Bacteria</taxon>
        <taxon>Pseudomonadati</taxon>
        <taxon>Bacteroidota</taxon>
        <taxon>Flavobacteriia</taxon>
        <taxon>Flavobacteriales</taxon>
        <taxon>Weeksellaceae</taxon>
        <taxon>Chryseobacterium group</taxon>
        <taxon>Epilithonimonas</taxon>
    </lineage>
</organism>
<evidence type="ECO:0000256" key="2">
    <source>
        <dbReference type="SAM" id="SignalP"/>
    </source>
</evidence>
<feature type="signal peptide" evidence="2">
    <location>
        <begin position="1"/>
        <end position="20"/>
    </location>
</feature>
<dbReference type="STRING" id="454006.SAMN05421825_0523"/>
<dbReference type="InterPro" id="IPR005018">
    <property type="entry name" value="DOMON_domain"/>
</dbReference>
<dbReference type="RefSeq" id="WP_089871113.1">
    <property type="nucleotide sequence ID" value="NZ_FNBH01000001.1"/>
</dbReference>
<dbReference type="EMBL" id="FNBH01000001">
    <property type="protein sequence ID" value="SDE89649.1"/>
    <property type="molecule type" value="Genomic_DNA"/>
</dbReference>
<dbReference type="NCBIfam" id="TIGR04183">
    <property type="entry name" value="Por_Secre_tail"/>
    <property type="match status" value="1"/>
</dbReference>
<accession>A0A1G7GNS6</accession>
<feature type="domain" description="DOMON" evidence="3">
    <location>
        <begin position="33"/>
        <end position="142"/>
    </location>
</feature>
<evidence type="ECO:0000256" key="1">
    <source>
        <dbReference type="ARBA" id="ARBA00022729"/>
    </source>
</evidence>
<gene>
    <name evidence="5" type="ORF">SAMN05421825_0523</name>
</gene>
<feature type="chain" id="PRO_5011580184" evidence="2">
    <location>
        <begin position="21"/>
        <end position="249"/>
    </location>
</feature>
<keyword evidence="6" id="KW-1185">Reference proteome</keyword>
<proteinExistence type="predicted"/>
<dbReference type="Pfam" id="PF03351">
    <property type="entry name" value="DOMON"/>
    <property type="match status" value="1"/>
</dbReference>
<name>A0A1G7GNS6_9FLAO</name>
<dbReference type="Pfam" id="PF18962">
    <property type="entry name" value="Por_Secre_tail"/>
    <property type="match status" value="1"/>
</dbReference>
<dbReference type="CDD" id="cd09631">
    <property type="entry name" value="DOMON_DOH"/>
    <property type="match status" value="1"/>
</dbReference>
<keyword evidence="1 2" id="KW-0732">Signal</keyword>
<dbReference type="AlphaFoldDB" id="A0A1G7GNS6"/>
<evidence type="ECO:0000259" key="3">
    <source>
        <dbReference type="Pfam" id="PF03351"/>
    </source>
</evidence>
<dbReference type="Proteomes" id="UP000199203">
    <property type="component" value="Unassembled WGS sequence"/>
</dbReference>
<protein>
    <submittedName>
        <fullName evidence="5">Por secretion system C-terminal sorting domain-containing protein</fullName>
    </submittedName>
</protein>
<evidence type="ECO:0000313" key="5">
    <source>
        <dbReference type="EMBL" id="SDE89649.1"/>
    </source>
</evidence>
<evidence type="ECO:0000259" key="4">
    <source>
        <dbReference type="Pfam" id="PF18962"/>
    </source>
</evidence>
<sequence length="249" mass="26269">MTKKNLLLCIPLFISGMVSSQFSTGTVSLPTTSMSVKIDVDATNVTMTLTGSSTSWLGIGFSDEGMKAGADGFIYNSTANRDYTFNGVGVTPSADAAQNWTELSNTVSAGTRTLVVRRTLAGGSGDFAFTNSAGTLPVFYAKGSALNLANHGGGNRDYATLTLAPSLAVDEANASAKKIGVYPNPVKDILNFTNTDKISSLKIYDSTGKQVLSQKSAASLDVSQLMKGVYFIEFESTDGLKSYEKLIKN</sequence>
<dbReference type="InterPro" id="IPR026444">
    <property type="entry name" value="Secre_tail"/>
</dbReference>